<evidence type="ECO:0000313" key="1">
    <source>
        <dbReference type="EMBL" id="SUZ64100.1"/>
    </source>
</evidence>
<protein>
    <submittedName>
        <fullName evidence="1">Uncharacterized protein</fullName>
    </submittedName>
</protein>
<sequence>MYWAVSRAQINRSTEVIRTELRDNESSL</sequence>
<organism evidence="1">
    <name type="scientific">marine metagenome</name>
    <dbReference type="NCBI Taxonomy" id="408172"/>
    <lineage>
        <taxon>unclassified sequences</taxon>
        <taxon>metagenomes</taxon>
        <taxon>ecological metagenomes</taxon>
    </lineage>
</organism>
<reference evidence="1" key="1">
    <citation type="submission" date="2018-05" db="EMBL/GenBank/DDBJ databases">
        <authorList>
            <person name="Lanie J.A."/>
            <person name="Ng W.-L."/>
            <person name="Kazmierczak K.M."/>
            <person name="Andrzejewski T.M."/>
            <person name="Davidsen T.M."/>
            <person name="Wayne K.J."/>
            <person name="Tettelin H."/>
            <person name="Glass J.I."/>
            <person name="Rusch D."/>
            <person name="Podicherti R."/>
            <person name="Tsui H.-C.T."/>
            <person name="Winkler M.E."/>
        </authorList>
    </citation>
    <scope>NUCLEOTIDE SEQUENCE</scope>
</reference>
<name>A0A381PAW7_9ZZZZ</name>
<accession>A0A381PAW7</accession>
<dbReference type="AlphaFoldDB" id="A0A381PAW7"/>
<gene>
    <name evidence="1" type="ORF">METZ01_LOCUS16954</name>
</gene>
<dbReference type="EMBL" id="UINC01000928">
    <property type="protein sequence ID" value="SUZ64100.1"/>
    <property type="molecule type" value="Genomic_DNA"/>
</dbReference>
<proteinExistence type="predicted"/>